<dbReference type="Pfam" id="PF17963">
    <property type="entry name" value="Big_9"/>
    <property type="match status" value="4"/>
</dbReference>
<keyword evidence="6" id="KW-1185">Reference proteome</keyword>
<evidence type="ECO:0000259" key="4">
    <source>
        <dbReference type="PROSITE" id="PS50268"/>
    </source>
</evidence>
<dbReference type="PROSITE" id="PS50268">
    <property type="entry name" value="CADHERIN_2"/>
    <property type="match status" value="1"/>
</dbReference>
<dbReference type="Gene3D" id="2.60.40.2810">
    <property type="match status" value="1"/>
</dbReference>
<dbReference type="SUPFAM" id="SSF141072">
    <property type="entry name" value="CalX-like"/>
    <property type="match status" value="1"/>
</dbReference>
<keyword evidence="1" id="KW-0732">Signal</keyword>
<dbReference type="Gene3D" id="2.60.40.2030">
    <property type="match status" value="1"/>
</dbReference>
<dbReference type="InterPro" id="IPR026395">
    <property type="entry name" value="CshA_fibril"/>
</dbReference>
<dbReference type="InterPro" id="IPR002126">
    <property type="entry name" value="Cadherin-like_dom"/>
</dbReference>
<accession>A0ABT4W2A0</accession>
<keyword evidence="3" id="KW-0106">Calcium</keyword>
<dbReference type="PANTHER" id="PTHR45739:SF8">
    <property type="entry name" value="FRAS1-RELATED EXTRACELLULAR MATRIX PROTEIN 1"/>
    <property type="match status" value="1"/>
</dbReference>
<dbReference type="Gene3D" id="2.60.40.3440">
    <property type="match status" value="4"/>
</dbReference>
<dbReference type="InterPro" id="IPR038081">
    <property type="entry name" value="CalX-like_sf"/>
</dbReference>
<dbReference type="SUPFAM" id="SSF63825">
    <property type="entry name" value="YWTD domain"/>
    <property type="match status" value="1"/>
</dbReference>
<dbReference type="Pfam" id="PF03160">
    <property type="entry name" value="Calx-beta"/>
    <property type="match status" value="1"/>
</dbReference>
<dbReference type="Gene3D" id="2.120.10.30">
    <property type="entry name" value="TolB, C-terminal domain"/>
    <property type="match status" value="1"/>
</dbReference>
<name>A0ABT4W2A0_9RHOB</name>
<evidence type="ECO:0000256" key="1">
    <source>
        <dbReference type="ARBA" id="ARBA00022729"/>
    </source>
</evidence>
<dbReference type="InterPro" id="IPR041690">
    <property type="entry name" value="Cadherin_5"/>
</dbReference>
<dbReference type="RefSeq" id="WP_271054356.1">
    <property type="nucleotide sequence ID" value="NZ_JAQIIO010000005.1"/>
</dbReference>
<dbReference type="EMBL" id="JAQIIO010000005">
    <property type="protein sequence ID" value="MDA5094651.1"/>
    <property type="molecule type" value="Genomic_DNA"/>
</dbReference>
<evidence type="ECO:0000313" key="6">
    <source>
        <dbReference type="Proteomes" id="UP001528040"/>
    </source>
</evidence>
<dbReference type="Pfam" id="PF17892">
    <property type="entry name" value="Cadherin_5"/>
    <property type="match status" value="2"/>
</dbReference>
<dbReference type="InterPro" id="IPR003644">
    <property type="entry name" value="Calx_beta"/>
</dbReference>
<dbReference type="InterPro" id="IPR010221">
    <property type="entry name" value="VCBS_dom"/>
</dbReference>
<gene>
    <name evidence="5" type="ORF">O2N63_11200</name>
</gene>
<evidence type="ECO:0000313" key="5">
    <source>
        <dbReference type="EMBL" id="MDA5094651.1"/>
    </source>
</evidence>
<feature type="domain" description="Cadherin" evidence="4">
    <location>
        <begin position="138"/>
        <end position="228"/>
    </location>
</feature>
<keyword evidence="2" id="KW-0677">Repeat</keyword>
<dbReference type="NCBIfam" id="NF012211">
    <property type="entry name" value="tand_rpt_95"/>
    <property type="match status" value="5"/>
</dbReference>
<proteinExistence type="predicted"/>
<evidence type="ECO:0000256" key="3">
    <source>
        <dbReference type="ARBA" id="ARBA00022837"/>
    </source>
</evidence>
<dbReference type="SMART" id="SM00237">
    <property type="entry name" value="Calx_beta"/>
    <property type="match status" value="1"/>
</dbReference>
<dbReference type="InterPro" id="IPR011042">
    <property type="entry name" value="6-blade_b-propeller_TolB-like"/>
</dbReference>
<comment type="caution">
    <text evidence="5">The sequence shown here is derived from an EMBL/GenBank/DDBJ whole genome shotgun (WGS) entry which is preliminary data.</text>
</comment>
<dbReference type="InterPro" id="IPR051561">
    <property type="entry name" value="FRAS1_ECM"/>
</dbReference>
<dbReference type="NCBIfam" id="TIGR04225">
    <property type="entry name" value="CshA_fibril_rpt"/>
    <property type="match status" value="1"/>
</dbReference>
<protein>
    <submittedName>
        <fullName evidence="5">Ig-like domain-containing protein</fullName>
    </submittedName>
</protein>
<organism evidence="5 6">
    <name type="scientific">Aliiroseovarius salicola</name>
    <dbReference type="NCBI Taxonomy" id="3009082"/>
    <lineage>
        <taxon>Bacteria</taxon>
        <taxon>Pseudomonadati</taxon>
        <taxon>Pseudomonadota</taxon>
        <taxon>Alphaproteobacteria</taxon>
        <taxon>Rhodobacterales</taxon>
        <taxon>Paracoccaceae</taxon>
        <taxon>Aliiroseovarius</taxon>
    </lineage>
</organism>
<reference evidence="5 6" key="1">
    <citation type="submission" date="2023-01" db="EMBL/GenBank/DDBJ databases">
        <authorList>
            <person name="Yoon J.-W."/>
        </authorList>
    </citation>
    <scope>NUCLEOTIDE SEQUENCE [LARGE SCALE GENOMIC DNA]</scope>
    <source>
        <strain evidence="5 6">KMU-50</strain>
    </source>
</reference>
<evidence type="ECO:0000256" key="2">
    <source>
        <dbReference type="ARBA" id="ARBA00022737"/>
    </source>
</evidence>
<dbReference type="Proteomes" id="UP001528040">
    <property type="component" value="Unassembled WGS sequence"/>
</dbReference>
<sequence>MSDLIISLYDTTTDELLSPLEDGAILSSSTLTDTTTIVVEIDPDGSLIGRKRSLVMTLTDGTTTYTRRDNNVPYTQFGDSGDDLLNGIELDPGEYEFVVEVYSKPGKKGELLGTYTYTFTVEEAANTPPVANDDGYAVDEDTPLAVAAISGVLANDTDADGNPLTATLLSDVSNGTLTLNPDGSFNYTPDANFNGNDSFTYTLSDGNGGTNTATVTLTVNPVNDDPVAVNDSGYNTPFETPLQITEATLLANDTDTENDPLSITAVGNASGGTVVLVSGVITFTPTAGYSGPASFTYDISDGNGGTATATVSLTVGNNTPPVANDDGYAVDEDTPLAVAAISGVLANDTDADGNPLTATLLSDVSNGTLILNGDGSFNYTPDANFYGNDSFTYTLSDGNGGSSTATVTLTVNPVNDDPVAVDDSGFTTPFETPIDITEATLLANDTDTENDPLSITAVGNASGGTVVLVSGVITFTPTAGYSGPASFTYDIADGNGGTATATVSLTVGNNTPPVANDDGYAVDEDTPLAVAAISGVLANDTDADGNPLTATLLSDVSNGTLILNGDGSFNYTPDANFYGNDSFTYTLSDGNGGSSTATVTLAVSPVNDDPVATDDSATTGENTAVVIDVLANDSDVEDGAPDATSVEIENADDASGKLKTVVGEGIWSVDSVTGEITFTPETGYTGPVTPISYTVADSDGLRSAPANVSVSITPTSEPKVVSISFRLGANGYDGVLDTGIREKYPDQTYENAFTLRVDSGSGNDVQALLWFANLFGSGPGQIPLDAVISSATLTFEVSNSSNNGGTVHRMLTDWDGSSNWDTMDNGIQTDNIEAVSTADYTFGSVELGTLNVDVTASLLAWAAAGATSEEQNAANLGWLFTTPSTNAWDFESSENVNGPLLVISYTLDGSAPPSSTPNVSISEGVPNPQTEGSTATVSFMITLDQAGTDTVTVNYSTVDGTAKAGSDFIGVTNGTITFLPGETSKTIVIALLDDSVVESPEVFTVQINSATNALIDTASAISDILDDDGSYLPPPTLQPSVVDIIDLTSSAFASVDETGYGSGDPSGLAYVPSLQTLFIADSEHNEGPYYSDTNMFSIGPGGLVQGHSLKDFSKEPTGLGYNSGNGFLYVSDDDKQEIYWVDPSNPSVKLGSFDTASAGLTDTEDLVYDPATGHLFVLDGAIKKILEFTDTGEVVNFISLPSIMLDGEALAYDSTHDVFYVASGRVPTIWQIDRSGDILATIDLLDDDIYLNPISGVSPTIKGLELAPSSDPNDGDKLSLYVADYGVDQENDGRLFEIDLGSELLFA</sequence>
<dbReference type="PANTHER" id="PTHR45739">
    <property type="entry name" value="MATRIX PROTEIN, PUTATIVE-RELATED"/>
    <property type="match status" value="1"/>
</dbReference>
<dbReference type="NCBIfam" id="TIGR01965">
    <property type="entry name" value="VCBS_repeat"/>
    <property type="match status" value="1"/>
</dbReference>